<feature type="region of interest" description="Disordered" evidence="2">
    <location>
        <begin position="344"/>
        <end position="366"/>
    </location>
</feature>
<evidence type="ECO:0000313" key="5">
    <source>
        <dbReference type="Proteomes" id="UP000594262"/>
    </source>
</evidence>
<name>A0A7M5XFC1_9CNID</name>
<dbReference type="SUPFAM" id="SSF56104">
    <property type="entry name" value="SAICAR synthase-like"/>
    <property type="match status" value="1"/>
</dbReference>
<dbReference type="PROSITE" id="PS51455">
    <property type="entry name" value="PIPK"/>
    <property type="match status" value="1"/>
</dbReference>
<feature type="compositionally biased region" description="Polar residues" evidence="2">
    <location>
        <begin position="1"/>
        <end position="10"/>
    </location>
</feature>
<evidence type="ECO:0000313" key="4">
    <source>
        <dbReference type="EnsemblMetazoa" id="CLYHEMP022443.1"/>
    </source>
</evidence>
<dbReference type="GO" id="GO:0005524">
    <property type="term" value="F:ATP binding"/>
    <property type="evidence" value="ECO:0007669"/>
    <property type="project" value="UniProtKB-UniRule"/>
</dbReference>
<dbReference type="CDD" id="cd17301">
    <property type="entry name" value="PIPKc_PIP5KI"/>
    <property type="match status" value="1"/>
</dbReference>
<feature type="compositionally biased region" description="Basic and acidic residues" evidence="2">
    <location>
        <begin position="43"/>
        <end position="63"/>
    </location>
</feature>
<dbReference type="GO" id="GO:0016308">
    <property type="term" value="F:1-phosphatidylinositol-4-phosphate 5-kinase activity"/>
    <property type="evidence" value="ECO:0007669"/>
    <property type="project" value="TreeGrafter"/>
</dbReference>
<protein>
    <recommendedName>
        <fullName evidence="3">PIPK domain-containing protein</fullName>
    </recommendedName>
</protein>
<keyword evidence="1" id="KW-0547">Nucleotide-binding</keyword>
<feature type="domain" description="PIPK" evidence="3">
    <location>
        <begin position="88"/>
        <end position="452"/>
    </location>
</feature>
<dbReference type="PANTHER" id="PTHR23086:SF101">
    <property type="entry name" value="LP03320P-RELATED"/>
    <property type="match status" value="1"/>
</dbReference>
<dbReference type="InterPro" id="IPR002498">
    <property type="entry name" value="PInositol-4-P-4/5-kinase_core"/>
</dbReference>
<feature type="compositionally biased region" description="Basic and acidic residues" evidence="2">
    <location>
        <begin position="355"/>
        <end position="366"/>
    </location>
</feature>
<keyword evidence="5" id="KW-1185">Reference proteome</keyword>
<dbReference type="GeneID" id="136806199"/>
<dbReference type="Gene3D" id="3.30.810.10">
    <property type="entry name" value="2-Layer Sandwich"/>
    <property type="match status" value="1"/>
</dbReference>
<feature type="compositionally biased region" description="Basic and acidic residues" evidence="2">
    <location>
        <begin position="25"/>
        <end position="36"/>
    </location>
</feature>
<dbReference type="GO" id="GO:0005886">
    <property type="term" value="C:plasma membrane"/>
    <property type="evidence" value="ECO:0007669"/>
    <property type="project" value="TreeGrafter"/>
</dbReference>
<feature type="region of interest" description="Disordered" evidence="2">
    <location>
        <begin position="646"/>
        <end position="666"/>
    </location>
</feature>
<dbReference type="InterPro" id="IPR027483">
    <property type="entry name" value="PInositol-4-P-4/5-kinase_C_sf"/>
</dbReference>
<evidence type="ECO:0000259" key="3">
    <source>
        <dbReference type="PROSITE" id="PS51455"/>
    </source>
</evidence>
<evidence type="ECO:0000256" key="2">
    <source>
        <dbReference type="SAM" id="MobiDB-lite"/>
    </source>
</evidence>
<dbReference type="PANTHER" id="PTHR23086">
    <property type="entry name" value="PHOSPHATIDYLINOSITOL-4-PHOSPHATE 5-KINASE"/>
    <property type="match status" value="1"/>
</dbReference>
<dbReference type="EnsemblMetazoa" id="CLYHEMT022443.1">
    <property type="protein sequence ID" value="CLYHEMP022443.1"/>
    <property type="gene ID" value="CLYHEMG022443"/>
</dbReference>
<dbReference type="Proteomes" id="UP000594262">
    <property type="component" value="Unplaced"/>
</dbReference>
<feature type="compositionally biased region" description="Basic and acidic residues" evidence="2">
    <location>
        <begin position="474"/>
        <end position="491"/>
    </location>
</feature>
<feature type="region of interest" description="Disordered" evidence="2">
    <location>
        <begin position="1"/>
        <end position="69"/>
    </location>
</feature>
<dbReference type="Pfam" id="PF01504">
    <property type="entry name" value="PIP5K"/>
    <property type="match status" value="1"/>
</dbReference>
<sequence length="666" mass="74942">MESNTTTMTDSVKKEEPDGNVPVKEQIKEDKNDNNKEAVVTKPHAETFPRTEHKSQITREPSVKSKTAVKQGHLRIKEDGQKVYKKTTSQAIMSATQLGIGFSVGRLSAKPERDVLMQDFYFVEKVWFPSDGSRETPSHKFDNFRFKCYAPAAFRYFRDLFGIEPSDFLISLANEPIKEIGNPGASGSLFFVSNDDMFIVKTVQHKEATFLQQLLPGYYMNLHQNPRTLLPKFFGLYCYQAGTSNIRLTVMNNLLPSKYKCHVKFDLKGSTYKRKASKSERSKSSPTLKDLDFSQIYPNGITLDHETYDAVIKTISRDVRVLESFSIMDYSFLLGIHNIEQSVRDRKMSSPQTHRNPEREARKNEFSAKLEAIQLSNENEEEVRPAGVIPAKNDKGERLYLFIGIIDILQSYRLAKKMEHGFKSMLTDGDTVSVHKPSFYAKRFLDFIKDNVFKRSAVQRQPTKRRAKTQSTEVKVERQNTNEESATRKDSTPTMSSKTKKSVKIVDPKTDENTTPTTTVFKTETIIIPATSVNAENTTEIELSPLNTEKVEETSASDDTTEVSVTTATVEAPEETPVTAVVTHEGPEKTEVIIEETEYNTETVRAGSGDVANLNDITVTIDTKTETIGNETIITETITETITEVVDSSNAGTPETASPDVKDSRL</sequence>
<dbReference type="GO" id="GO:0046854">
    <property type="term" value="P:phosphatidylinositol phosphate biosynthetic process"/>
    <property type="evidence" value="ECO:0007669"/>
    <property type="project" value="TreeGrafter"/>
</dbReference>
<dbReference type="RefSeq" id="XP_066918861.1">
    <property type="nucleotide sequence ID" value="XM_067062760.1"/>
</dbReference>
<accession>A0A7M5XFC1</accession>
<dbReference type="InterPro" id="IPR023610">
    <property type="entry name" value="PInositol-4/5-P-5/4-kinase"/>
</dbReference>
<dbReference type="InterPro" id="IPR027484">
    <property type="entry name" value="PInositol-4-P-5-kinase_N"/>
</dbReference>
<evidence type="ECO:0000256" key="1">
    <source>
        <dbReference type="PROSITE-ProRule" id="PRU00781"/>
    </source>
</evidence>
<proteinExistence type="predicted"/>
<dbReference type="OrthoDB" id="70770at2759"/>
<organism evidence="4 5">
    <name type="scientific">Clytia hemisphaerica</name>
    <dbReference type="NCBI Taxonomy" id="252671"/>
    <lineage>
        <taxon>Eukaryota</taxon>
        <taxon>Metazoa</taxon>
        <taxon>Cnidaria</taxon>
        <taxon>Hydrozoa</taxon>
        <taxon>Hydroidolina</taxon>
        <taxon>Leptothecata</taxon>
        <taxon>Obeliida</taxon>
        <taxon>Clytiidae</taxon>
        <taxon>Clytia</taxon>
    </lineage>
</organism>
<keyword evidence="1" id="KW-0067">ATP-binding</keyword>
<feature type="compositionally biased region" description="Polar residues" evidence="2">
    <location>
        <begin position="646"/>
        <end position="656"/>
    </location>
</feature>
<dbReference type="SMART" id="SM00330">
    <property type="entry name" value="PIPKc"/>
    <property type="match status" value="1"/>
</dbReference>
<dbReference type="AlphaFoldDB" id="A0A7M5XFC1"/>
<feature type="region of interest" description="Disordered" evidence="2">
    <location>
        <begin position="458"/>
        <end position="511"/>
    </location>
</feature>
<reference evidence="4" key="1">
    <citation type="submission" date="2021-01" db="UniProtKB">
        <authorList>
            <consortium name="EnsemblMetazoa"/>
        </authorList>
    </citation>
    <scope>IDENTIFICATION</scope>
</reference>
<keyword evidence="1" id="KW-0808">Transferase</keyword>
<dbReference type="Gene3D" id="3.30.800.10">
    <property type="entry name" value="Phosphatidylinositol Phosphate Kinase II Beta"/>
    <property type="match status" value="1"/>
</dbReference>
<keyword evidence="1" id="KW-0418">Kinase</keyword>